<dbReference type="OrthoDB" id="1079385at2"/>
<protein>
    <recommendedName>
        <fullName evidence="3">Class I SAM-dependent methyltransferase</fullName>
    </recommendedName>
</protein>
<evidence type="ECO:0008006" key="3">
    <source>
        <dbReference type="Google" id="ProtNLM"/>
    </source>
</evidence>
<evidence type="ECO:0000313" key="2">
    <source>
        <dbReference type="Proteomes" id="UP000282971"/>
    </source>
</evidence>
<dbReference type="RefSeq" id="WP_127742611.1">
    <property type="nucleotide sequence ID" value="NZ_SACN01000001.1"/>
</dbReference>
<proteinExistence type="predicted"/>
<dbReference type="Proteomes" id="UP000282971">
    <property type="component" value="Unassembled WGS sequence"/>
</dbReference>
<dbReference type="AlphaFoldDB" id="A0A437M7M8"/>
<gene>
    <name evidence="1" type="ORF">EOD43_07585</name>
</gene>
<evidence type="ECO:0000313" key="1">
    <source>
        <dbReference type="EMBL" id="RVT93718.1"/>
    </source>
</evidence>
<keyword evidence="2" id="KW-1185">Reference proteome</keyword>
<name>A0A437M7M8_9SPHN</name>
<comment type="caution">
    <text evidence="1">The sequence shown here is derived from an EMBL/GenBank/DDBJ whole genome shotgun (WGS) entry which is preliminary data.</text>
</comment>
<reference evidence="1 2" key="1">
    <citation type="submission" date="2019-01" db="EMBL/GenBank/DDBJ databases">
        <authorList>
            <person name="Chen W.-M."/>
        </authorList>
    </citation>
    <scope>NUCLEOTIDE SEQUENCE [LARGE SCALE GENOMIC DNA]</scope>
    <source>
        <strain evidence="1 2">CCP-7</strain>
    </source>
</reference>
<organism evidence="1 2">
    <name type="scientific">Sphingomonas crocodyli</name>
    <dbReference type="NCBI Taxonomy" id="1979270"/>
    <lineage>
        <taxon>Bacteria</taxon>
        <taxon>Pseudomonadati</taxon>
        <taxon>Pseudomonadota</taxon>
        <taxon>Alphaproteobacteria</taxon>
        <taxon>Sphingomonadales</taxon>
        <taxon>Sphingomonadaceae</taxon>
        <taxon>Sphingomonas</taxon>
    </lineage>
</organism>
<accession>A0A437M7M8</accession>
<dbReference type="EMBL" id="SACN01000001">
    <property type="protein sequence ID" value="RVT93718.1"/>
    <property type="molecule type" value="Genomic_DNA"/>
</dbReference>
<sequence length="198" mass="22051">MGGSVSYVTAQTVDYENREVDDFYPTHPGATAALLQVEQFDGAIWEPACGEGDMSRVLQAAGHEVISSDLVDRGFGESRIDFLMEWQPRAPNIVTNPPFKMAAEFTAKALELTTGKVAMFLRLAFLEGVERGQWFPNTPLARVWIMSRRVPMQRGRLSEAGDGHGVIAFAWFVWEHGHEGPPVLGWLDWKSTDLEQVA</sequence>